<reference evidence="2 3" key="1">
    <citation type="submission" date="2013-11" db="EMBL/GenBank/DDBJ databases">
        <title>Comparative genomics of Ignicoccus.</title>
        <authorList>
            <person name="Podar M."/>
        </authorList>
    </citation>
    <scope>NUCLEOTIDE SEQUENCE [LARGE SCALE GENOMIC DNA]</scope>
    <source>
        <strain evidence="2 3">DSM 13165</strain>
    </source>
</reference>
<protein>
    <recommendedName>
        <fullName evidence="4">Small mechanosensitive ion channel protein MscS</fullName>
    </recommendedName>
</protein>
<evidence type="ECO:0000313" key="3">
    <source>
        <dbReference type="Proteomes" id="UP000060778"/>
    </source>
</evidence>
<dbReference type="InterPro" id="IPR045275">
    <property type="entry name" value="MscS_archaea/bacteria_type"/>
</dbReference>
<gene>
    <name evidence="2" type="ORF">EYM_03465</name>
</gene>
<proteinExistence type="predicted"/>
<dbReference type="KEGG" id="iis:EYM_03465"/>
<dbReference type="AlphaFoldDB" id="A0A0U2MAV9"/>
<feature type="transmembrane region" description="Helical" evidence="1">
    <location>
        <begin position="54"/>
        <end position="87"/>
    </location>
</feature>
<evidence type="ECO:0008006" key="4">
    <source>
        <dbReference type="Google" id="ProtNLM"/>
    </source>
</evidence>
<organism evidence="2 3">
    <name type="scientific">Ignicoccus islandicus DSM 13165</name>
    <dbReference type="NCBI Taxonomy" id="940295"/>
    <lineage>
        <taxon>Archaea</taxon>
        <taxon>Thermoproteota</taxon>
        <taxon>Thermoprotei</taxon>
        <taxon>Desulfurococcales</taxon>
        <taxon>Desulfurococcaceae</taxon>
        <taxon>Ignicoccus</taxon>
    </lineage>
</organism>
<dbReference type="Proteomes" id="UP000060778">
    <property type="component" value="Chromosome"/>
</dbReference>
<evidence type="ECO:0000256" key="1">
    <source>
        <dbReference type="SAM" id="Phobius"/>
    </source>
</evidence>
<dbReference type="OrthoDB" id="383845at2157"/>
<dbReference type="EMBL" id="CP006867">
    <property type="protein sequence ID" value="ALU12413.1"/>
    <property type="molecule type" value="Genomic_DNA"/>
</dbReference>
<dbReference type="GO" id="GO:0008381">
    <property type="term" value="F:mechanosensitive monoatomic ion channel activity"/>
    <property type="evidence" value="ECO:0007669"/>
    <property type="project" value="InterPro"/>
</dbReference>
<dbReference type="STRING" id="940295.EYM_03465"/>
<dbReference type="InterPro" id="IPR010920">
    <property type="entry name" value="LSM_dom_sf"/>
</dbReference>
<dbReference type="RefSeq" id="WP_075049672.1">
    <property type="nucleotide sequence ID" value="NZ_CP006867.1"/>
</dbReference>
<feature type="transmembrane region" description="Helical" evidence="1">
    <location>
        <begin position="7"/>
        <end position="25"/>
    </location>
</feature>
<dbReference type="PANTHER" id="PTHR30221">
    <property type="entry name" value="SMALL-CONDUCTANCE MECHANOSENSITIVE CHANNEL"/>
    <property type="match status" value="1"/>
</dbReference>
<dbReference type="SUPFAM" id="SSF50182">
    <property type="entry name" value="Sm-like ribonucleoproteins"/>
    <property type="match status" value="1"/>
</dbReference>
<keyword evidence="1" id="KW-0472">Membrane</keyword>
<keyword evidence="1" id="KW-1133">Transmembrane helix</keyword>
<sequence>MEVMMENLLIGVIYFIGVITLYYLISSKLLGELRSKKVIPHGTTHELEVMLKWLFIGLGIFGLVVVLINIDMLALLLITILVIFSLISKDIIESAMYYHFLVVTKAISHGEYVIMTRGIRGWIRRLTPLYVELSGEQGEIIRIPNKLVASEPIRIPAKALPLTIVIKLYLEKLDDIESLNKAVQEVVNFTKRHAIVPPRFRIRTITTNSVEYEITYGISNPESSNIIIKKVAQRLQQLFKEGVKFEVKREHSIINKL</sequence>
<dbReference type="PANTHER" id="PTHR30221:SF1">
    <property type="entry name" value="SMALL-CONDUCTANCE MECHANOSENSITIVE CHANNEL"/>
    <property type="match status" value="1"/>
</dbReference>
<keyword evidence="3" id="KW-1185">Reference proteome</keyword>
<dbReference type="GeneID" id="30680086"/>
<evidence type="ECO:0000313" key="2">
    <source>
        <dbReference type="EMBL" id="ALU12413.1"/>
    </source>
</evidence>
<keyword evidence="1" id="KW-0812">Transmembrane</keyword>
<name>A0A0U2MAV9_9CREN</name>
<accession>A0A0U2MAV9</accession>